<dbReference type="InterPro" id="IPR015300">
    <property type="entry name" value="DNA-bd_pseudobarrel_sf"/>
</dbReference>
<dbReference type="GO" id="GO:0003677">
    <property type="term" value="F:DNA binding"/>
    <property type="evidence" value="ECO:0007669"/>
    <property type="project" value="UniProtKB-KW"/>
</dbReference>
<evidence type="ECO:0000256" key="3">
    <source>
        <dbReference type="ARBA" id="ARBA00023125"/>
    </source>
</evidence>
<keyword evidence="5" id="KW-0539">Nucleus</keyword>
<accession>A0A9Q0J179</accession>
<evidence type="ECO:0000256" key="4">
    <source>
        <dbReference type="ARBA" id="ARBA00023163"/>
    </source>
</evidence>
<evidence type="ECO:0000256" key="1">
    <source>
        <dbReference type="ARBA" id="ARBA00004123"/>
    </source>
</evidence>
<keyword evidence="4" id="KW-0804">Transcription</keyword>
<dbReference type="Proteomes" id="UP001141552">
    <property type="component" value="Unassembled WGS sequence"/>
</dbReference>
<comment type="subcellular location">
    <subcellularLocation>
        <location evidence="1">Nucleus</location>
    </subcellularLocation>
</comment>
<reference evidence="6" key="1">
    <citation type="submission" date="2022-02" db="EMBL/GenBank/DDBJ databases">
        <authorList>
            <person name="Henning P.M."/>
            <person name="McCubbin A.G."/>
            <person name="Shore J.S."/>
        </authorList>
    </citation>
    <scope>NUCLEOTIDE SEQUENCE</scope>
    <source>
        <strain evidence="6">F60SS</strain>
        <tissue evidence="6">Leaves</tissue>
    </source>
</reference>
<sequence length="103" mass="12168">MKGVLESGRDRSSSYYVDLNVRDSKQKLWGFRCRKRRSGRHPKPWLSGEWLQFVHHYGLRIGDRVVLVREDDDVPVLGRPHYRIEVKRRIVLLGQEILADVTN</sequence>
<dbReference type="CDD" id="cd10017">
    <property type="entry name" value="B3_DNA"/>
    <property type="match status" value="1"/>
</dbReference>
<name>A0A9Q0J179_9ROSI</name>
<evidence type="ECO:0000313" key="6">
    <source>
        <dbReference type="EMBL" id="KAJ4824638.1"/>
    </source>
</evidence>
<reference evidence="6" key="2">
    <citation type="journal article" date="2023" name="Plants (Basel)">
        <title>Annotation of the Turnera subulata (Passifloraceae) Draft Genome Reveals the S-Locus Evolved after the Divergence of Turneroideae from Passifloroideae in a Stepwise Manner.</title>
        <authorList>
            <person name="Henning P.M."/>
            <person name="Roalson E.H."/>
            <person name="Mir W."/>
            <person name="McCubbin A.G."/>
            <person name="Shore J.S."/>
        </authorList>
    </citation>
    <scope>NUCLEOTIDE SEQUENCE</scope>
    <source>
        <strain evidence="6">F60SS</strain>
    </source>
</reference>
<evidence type="ECO:0008006" key="8">
    <source>
        <dbReference type="Google" id="ProtNLM"/>
    </source>
</evidence>
<dbReference type="EMBL" id="JAKUCV010007133">
    <property type="protein sequence ID" value="KAJ4824638.1"/>
    <property type="molecule type" value="Genomic_DNA"/>
</dbReference>
<dbReference type="Gene3D" id="2.40.330.10">
    <property type="entry name" value="DNA-binding pseudobarrel domain"/>
    <property type="match status" value="1"/>
</dbReference>
<protein>
    <recommendedName>
        <fullName evidence="8">TF-B3 domain-containing protein</fullName>
    </recommendedName>
</protein>
<proteinExistence type="predicted"/>
<organism evidence="6 7">
    <name type="scientific">Turnera subulata</name>
    <dbReference type="NCBI Taxonomy" id="218843"/>
    <lineage>
        <taxon>Eukaryota</taxon>
        <taxon>Viridiplantae</taxon>
        <taxon>Streptophyta</taxon>
        <taxon>Embryophyta</taxon>
        <taxon>Tracheophyta</taxon>
        <taxon>Spermatophyta</taxon>
        <taxon>Magnoliopsida</taxon>
        <taxon>eudicotyledons</taxon>
        <taxon>Gunneridae</taxon>
        <taxon>Pentapetalae</taxon>
        <taxon>rosids</taxon>
        <taxon>fabids</taxon>
        <taxon>Malpighiales</taxon>
        <taxon>Passifloraceae</taxon>
        <taxon>Turnera</taxon>
    </lineage>
</organism>
<keyword evidence="3" id="KW-0238">DNA-binding</keyword>
<dbReference type="InterPro" id="IPR003340">
    <property type="entry name" value="B3_DNA-bd"/>
</dbReference>
<evidence type="ECO:0000256" key="5">
    <source>
        <dbReference type="ARBA" id="ARBA00023242"/>
    </source>
</evidence>
<dbReference type="SUPFAM" id="SSF101936">
    <property type="entry name" value="DNA-binding pseudobarrel domain"/>
    <property type="match status" value="1"/>
</dbReference>
<dbReference type="AlphaFoldDB" id="A0A9Q0J179"/>
<gene>
    <name evidence="6" type="ORF">Tsubulata_048850</name>
</gene>
<comment type="caution">
    <text evidence="6">The sequence shown here is derived from an EMBL/GenBank/DDBJ whole genome shotgun (WGS) entry which is preliminary data.</text>
</comment>
<evidence type="ECO:0000313" key="7">
    <source>
        <dbReference type="Proteomes" id="UP001141552"/>
    </source>
</evidence>
<keyword evidence="7" id="KW-1185">Reference proteome</keyword>
<dbReference type="OrthoDB" id="1698378at2759"/>
<keyword evidence="2" id="KW-0805">Transcription regulation</keyword>
<dbReference type="GO" id="GO:0005634">
    <property type="term" value="C:nucleus"/>
    <property type="evidence" value="ECO:0007669"/>
    <property type="project" value="UniProtKB-SubCell"/>
</dbReference>
<evidence type="ECO:0000256" key="2">
    <source>
        <dbReference type="ARBA" id="ARBA00023015"/>
    </source>
</evidence>